<sequence>MIVSIDRKKVKLLKDCIFCKIVRNEIPSYTIYEDDVVKAFLDISQGTPGHTLVIPKKHIANIFEYDPELAAAVFSRIPKIARAVKDSNPDIKGMNILNNNGQVAYQSVFHSHFHLVPRYTNHDDFSMTFKDNSNKYTPDDLKKIQDSIVAHIGD</sequence>
<dbReference type="InterPro" id="IPR011146">
    <property type="entry name" value="HIT-like"/>
</dbReference>
<dbReference type="InterPro" id="IPR001310">
    <property type="entry name" value="Histidine_triad_HIT"/>
</dbReference>
<dbReference type="FunFam" id="3.30.428.10:FF:000014">
    <property type="entry name" value="Putative histidine triad (HIT) protein"/>
    <property type="match status" value="1"/>
</dbReference>
<evidence type="ECO:0000313" key="6">
    <source>
        <dbReference type="Proteomes" id="UP000465035"/>
    </source>
</evidence>
<feature type="domain" description="HIT" evidence="4">
    <location>
        <begin position="17"/>
        <end position="127"/>
    </location>
</feature>
<dbReference type="SUPFAM" id="SSF54197">
    <property type="entry name" value="HIT-like"/>
    <property type="match status" value="1"/>
</dbReference>
<dbReference type="InterPro" id="IPR019808">
    <property type="entry name" value="Histidine_triad_CS"/>
</dbReference>
<dbReference type="GO" id="GO:0003824">
    <property type="term" value="F:catalytic activity"/>
    <property type="evidence" value="ECO:0007669"/>
    <property type="project" value="InterPro"/>
</dbReference>
<evidence type="ECO:0000256" key="2">
    <source>
        <dbReference type="PIRSR" id="PIRSR601310-3"/>
    </source>
</evidence>
<dbReference type="PROSITE" id="PS00892">
    <property type="entry name" value="HIT_1"/>
    <property type="match status" value="1"/>
</dbReference>
<evidence type="ECO:0000313" key="5">
    <source>
        <dbReference type="EMBL" id="QHB52250.1"/>
    </source>
</evidence>
<dbReference type="CDD" id="cd01277">
    <property type="entry name" value="HINT_subgroup"/>
    <property type="match status" value="1"/>
</dbReference>
<evidence type="ECO:0000259" key="4">
    <source>
        <dbReference type="PROSITE" id="PS51084"/>
    </source>
</evidence>
<dbReference type="Proteomes" id="UP000465035">
    <property type="component" value="Chromosome"/>
</dbReference>
<dbReference type="PROSITE" id="PS51084">
    <property type="entry name" value="HIT_2"/>
    <property type="match status" value="1"/>
</dbReference>
<dbReference type="SMR" id="A0A6P1E7W1"/>
<dbReference type="Gene3D" id="3.30.428.10">
    <property type="entry name" value="HIT-like"/>
    <property type="match status" value="1"/>
</dbReference>
<organism evidence="5 6">
    <name type="scientific">Lentilactobacillus hilgardii</name>
    <name type="common">Lactobacillus hilgardii</name>
    <dbReference type="NCBI Taxonomy" id="1588"/>
    <lineage>
        <taxon>Bacteria</taxon>
        <taxon>Bacillati</taxon>
        <taxon>Bacillota</taxon>
        <taxon>Bacilli</taxon>
        <taxon>Lactobacillales</taxon>
        <taxon>Lactobacillaceae</taxon>
        <taxon>Lentilactobacillus</taxon>
    </lineage>
</organism>
<feature type="active site" description="Tele-AMP-histidine intermediate" evidence="1">
    <location>
        <position position="112"/>
    </location>
</feature>
<proteinExistence type="predicted"/>
<protein>
    <submittedName>
        <fullName evidence="5">HIT domain-containing protein</fullName>
    </submittedName>
</protein>
<name>A0A6P1E7W1_LENHI</name>
<reference evidence="5 6" key="1">
    <citation type="submission" date="2019-12" db="EMBL/GenBank/DDBJ databases">
        <title>Lactobacillus hilgardii FLUB.</title>
        <authorList>
            <person name="Gustaw K."/>
        </authorList>
    </citation>
    <scope>NUCLEOTIDE SEQUENCE [LARGE SCALE GENOMIC DNA]</scope>
    <source>
        <strain evidence="5 6">FLUB</strain>
    </source>
</reference>
<dbReference type="GeneID" id="69058428"/>
<dbReference type="RefSeq" id="WP_003554391.1">
    <property type="nucleotide sequence ID" value="NZ_CABKOL010000102.1"/>
</dbReference>
<gene>
    <name evidence="5" type="ORF">GQR93_08630</name>
</gene>
<dbReference type="EMBL" id="CP047121">
    <property type="protein sequence ID" value="QHB52250.1"/>
    <property type="molecule type" value="Genomic_DNA"/>
</dbReference>
<dbReference type="GO" id="GO:0009117">
    <property type="term" value="P:nucleotide metabolic process"/>
    <property type="evidence" value="ECO:0007669"/>
    <property type="project" value="TreeGrafter"/>
</dbReference>
<dbReference type="PANTHER" id="PTHR46648">
    <property type="entry name" value="HIT FAMILY PROTEIN 1"/>
    <property type="match status" value="1"/>
</dbReference>
<dbReference type="Pfam" id="PF01230">
    <property type="entry name" value="HIT"/>
    <property type="match status" value="1"/>
</dbReference>
<dbReference type="InterPro" id="IPR039384">
    <property type="entry name" value="HINT"/>
</dbReference>
<feature type="short sequence motif" description="Histidine triad motif" evidence="2 3">
    <location>
        <begin position="110"/>
        <end position="114"/>
    </location>
</feature>
<dbReference type="PRINTS" id="PR00332">
    <property type="entry name" value="HISTRIAD"/>
</dbReference>
<dbReference type="AlphaFoldDB" id="A0A6P1E7W1"/>
<dbReference type="PANTHER" id="PTHR46648:SF1">
    <property type="entry name" value="ADENOSINE 5'-MONOPHOSPHORAMIDASE HNT1"/>
    <property type="match status" value="1"/>
</dbReference>
<evidence type="ECO:0000256" key="1">
    <source>
        <dbReference type="PIRSR" id="PIRSR601310-1"/>
    </source>
</evidence>
<dbReference type="InterPro" id="IPR036265">
    <property type="entry name" value="HIT-like_sf"/>
</dbReference>
<evidence type="ECO:0000256" key="3">
    <source>
        <dbReference type="PROSITE-ProRule" id="PRU00464"/>
    </source>
</evidence>
<accession>A0A6P1E7W1</accession>